<dbReference type="Pfam" id="PF01094">
    <property type="entry name" value="ANF_receptor"/>
    <property type="match status" value="1"/>
</dbReference>
<dbReference type="GO" id="GO:0007168">
    <property type="term" value="P:receptor guanylyl cyclase signaling pathway"/>
    <property type="evidence" value="ECO:0007669"/>
    <property type="project" value="TreeGrafter"/>
</dbReference>
<feature type="domain" description="Guanylate cyclase" evidence="17">
    <location>
        <begin position="844"/>
        <end position="973"/>
    </location>
</feature>
<protein>
    <recommendedName>
        <fullName evidence="3 15">Guanylate cyclase</fullName>
        <ecNumber evidence="3 15">4.6.1.2</ecNumber>
    </recommendedName>
</protein>
<evidence type="ECO:0000256" key="11">
    <source>
        <dbReference type="ARBA" id="ARBA00023180"/>
    </source>
</evidence>
<dbReference type="GO" id="GO:0001653">
    <property type="term" value="F:peptide receptor activity"/>
    <property type="evidence" value="ECO:0007669"/>
    <property type="project" value="TreeGrafter"/>
</dbReference>
<keyword evidence="9" id="KW-0472">Membrane</keyword>
<dbReference type="Pfam" id="PF00211">
    <property type="entry name" value="Guanylate_cyc"/>
    <property type="match status" value="1"/>
</dbReference>
<keyword evidence="10" id="KW-0675">Receptor</keyword>
<comment type="catalytic activity">
    <reaction evidence="1 15">
        <text>GTP = 3',5'-cyclic GMP + diphosphate</text>
        <dbReference type="Rhea" id="RHEA:13665"/>
        <dbReference type="ChEBI" id="CHEBI:33019"/>
        <dbReference type="ChEBI" id="CHEBI:37565"/>
        <dbReference type="ChEBI" id="CHEBI:57746"/>
        <dbReference type="EC" id="4.6.1.2"/>
    </reaction>
</comment>
<evidence type="ECO:0000313" key="19">
    <source>
        <dbReference type="RefSeq" id="XP_028968121.1"/>
    </source>
</evidence>
<sequence length="1095" mass="122861">MAHKPEIKIGFLGTFHNGRMIGKLVVGAVPLAVHDVNVSPDVLPNHRLTFVAENVGMPDTSGGVKKMTELRNHSIKAFIGPDESCYAEALVADAWNLPMITYMCYDPRVSRGEVFRTFARTLPSSSKVSKSVIALLKYFEWNRITLIVAETTMYIQTQEVLVQLAKQNNITATSYMITGDYMEKNKAALRRIVQDSFKTTRIYVLLTDTHALIDFVGTMDAAGLLAGGEYAIISVEEDEIYNPHLEYQYMMKEWDRQKHVNFDATPFRSVLMITPCAPQLEAYQRFQENVQRFAAQPPLCIPFHPQVQVEIPPYAAMAYDAVFLYARAATEILKRNLSLDDGAVLIAAIRNKVYRSVLGYDIRVDENGEAEGNYTVLGFTNASDEHLSPIGRFSLSENGSLPVFQLESEVAWLGAGPPVSEPQCGFFREKCISKQDWRSVLLITSCTSLVLAALIVAIRHYRYEYKLAKLLWKIDMKDVLTLRQQGSRPSLQSTKISPPSVFVASPNGFAPNYDEDLEEGTSIGFYKGNVVFIKPIYKKSIDLTRSIRKELIQMREMRHENINPFIGACVDPPNICIFTMHCARGSLEDVLRNEDLTLDGMFISSLVADLLKGMIYIHDSEIVSHGNLKSSNCLVDSRWVLQVADFGLHEFKCGQSLPNTSRRNRALLWRAPELLRHPSPPARGTQKGDIYSFGIVLYEIIGRAGPWGPEALPTKYIIDSLIDPPDIQNPPRPPLEVLDCADYVVRCLRECWDENPEIRPDFRFVNVRLREMQAGLKPNIFDNMIAIMEKYAYNLESLVQERTYQLLEEKKKTENLLLRMLPKPVAEQLKRGEPVQAESFESVTIYFSDIVGFTELSAKSSPLQVVNLLNSLYTCFDSIIENYNVYKVETIGDAYMVVSGVPLKTFDHAAQIACMALHLLAAIASFEVPHRPGERLKLRIGIHSGPCVAGVVGLKMPRYCLFGDTVNTASRMESTGEALRIHISETCKKLLEKSGGFNIEERGLTMIKGKGEMRTYWLQGKADQSPPKLSQSVSPCPVPAQYTKFSAQFLQPVSISTNLRSNSLTGSWSPATAFKYPGRTRSTGGGRLPFFRGLD</sequence>
<accession>A0AAJ7SG49</accession>
<dbReference type="PROSITE" id="PS00452">
    <property type="entry name" value="GUANYLATE_CYCLASE_1"/>
    <property type="match status" value="1"/>
</dbReference>
<evidence type="ECO:0000313" key="18">
    <source>
        <dbReference type="Proteomes" id="UP000694867"/>
    </source>
</evidence>
<dbReference type="SUPFAM" id="SSF53822">
    <property type="entry name" value="Periplasmic binding protein-like I"/>
    <property type="match status" value="1"/>
</dbReference>
<evidence type="ECO:0000256" key="10">
    <source>
        <dbReference type="ARBA" id="ARBA00023170"/>
    </source>
</evidence>
<dbReference type="AlphaFoldDB" id="A0AAJ7SG49"/>
<evidence type="ECO:0000256" key="13">
    <source>
        <dbReference type="ARBA" id="ARBA00023293"/>
    </source>
</evidence>
<dbReference type="KEGG" id="goe:100907720"/>
<evidence type="ECO:0000259" key="17">
    <source>
        <dbReference type="PROSITE" id="PS50125"/>
    </source>
</evidence>
<evidence type="ECO:0000256" key="7">
    <source>
        <dbReference type="ARBA" id="ARBA00022989"/>
    </source>
</evidence>
<keyword evidence="12 14" id="KW-0456">Lyase</keyword>
<dbReference type="Gene3D" id="3.30.70.1230">
    <property type="entry name" value="Nucleotide cyclase"/>
    <property type="match status" value="1"/>
</dbReference>
<dbReference type="SUPFAM" id="SSF55073">
    <property type="entry name" value="Nucleotide cyclase"/>
    <property type="match status" value="1"/>
</dbReference>
<evidence type="ECO:0000256" key="15">
    <source>
        <dbReference type="RuleBase" id="RU003431"/>
    </source>
</evidence>
<keyword evidence="11" id="KW-0325">Glycoprotein</keyword>
<dbReference type="GO" id="GO:0005524">
    <property type="term" value="F:ATP binding"/>
    <property type="evidence" value="ECO:0007669"/>
    <property type="project" value="InterPro"/>
</dbReference>
<evidence type="ECO:0000256" key="8">
    <source>
        <dbReference type="ARBA" id="ARBA00023134"/>
    </source>
</evidence>
<dbReference type="GO" id="GO:0005525">
    <property type="term" value="F:GTP binding"/>
    <property type="evidence" value="ECO:0007669"/>
    <property type="project" value="UniProtKB-KW"/>
</dbReference>
<dbReference type="RefSeq" id="XP_028968121.1">
    <property type="nucleotide sequence ID" value="XM_029112288.1"/>
</dbReference>
<comment type="subcellular location">
    <subcellularLocation>
        <location evidence="2">Membrane</location>
        <topology evidence="2">Single-pass type I membrane protein</topology>
    </subcellularLocation>
</comment>
<dbReference type="PROSITE" id="PS50011">
    <property type="entry name" value="PROTEIN_KINASE_DOM"/>
    <property type="match status" value="1"/>
</dbReference>
<dbReference type="Proteomes" id="UP000694867">
    <property type="component" value="Unplaced"/>
</dbReference>
<evidence type="ECO:0000256" key="1">
    <source>
        <dbReference type="ARBA" id="ARBA00001436"/>
    </source>
</evidence>
<dbReference type="GO" id="GO:0004016">
    <property type="term" value="F:adenylate cyclase activity"/>
    <property type="evidence" value="ECO:0007669"/>
    <property type="project" value="TreeGrafter"/>
</dbReference>
<dbReference type="InterPro" id="IPR018297">
    <property type="entry name" value="A/G_cyclase_CS"/>
</dbReference>
<keyword evidence="8" id="KW-0342">GTP-binding</keyword>
<evidence type="ECO:0000256" key="14">
    <source>
        <dbReference type="RuleBase" id="RU000405"/>
    </source>
</evidence>
<dbReference type="InterPro" id="IPR001054">
    <property type="entry name" value="A/G_cyclase"/>
</dbReference>
<keyword evidence="5" id="KW-0732">Signal</keyword>
<keyword evidence="18" id="KW-1185">Reference proteome</keyword>
<dbReference type="GO" id="GO:0035556">
    <property type="term" value="P:intracellular signal transduction"/>
    <property type="evidence" value="ECO:0007669"/>
    <property type="project" value="InterPro"/>
</dbReference>
<organism evidence="18 19">
    <name type="scientific">Galendromus occidentalis</name>
    <name type="common">western predatory mite</name>
    <dbReference type="NCBI Taxonomy" id="34638"/>
    <lineage>
        <taxon>Eukaryota</taxon>
        <taxon>Metazoa</taxon>
        <taxon>Ecdysozoa</taxon>
        <taxon>Arthropoda</taxon>
        <taxon>Chelicerata</taxon>
        <taxon>Arachnida</taxon>
        <taxon>Acari</taxon>
        <taxon>Parasitiformes</taxon>
        <taxon>Mesostigmata</taxon>
        <taxon>Gamasina</taxon>
        <taxon>Phytoseioidea</taxon>
        <taxon>Phytoseiidae</taxon>
        <taxon>Typhlodrominae</taxon>
        <taxon>Galendromus</taxon>
    </lineage>
</organism>
<dbReference type="Gene3D" id="1.10.510.10">
    <property type="entry name" value="Transferase(Phosphotransferase) domain 1"/>
    <property type="match status" value="1"/>
</dbReference>
<keyword evidence="13 15" id="KW-0141">cGMP biosynthesis</keyword>
<dbReference type="InterPro" id="IPR028082">
    <property type="entry name" value="Peripla_BP_I"/>
</dbReference>
<evidence type="ECO:0000256" key="5">
    <source>
        <dbReference type="ARBA" id="ARBA00022729"/>
    </source>
</evidence>
<gene>
    <name evidence="19" type="primary">LOC100907720</name>
</gene>
<dbReference type="FunFam" id="3.30.70.1230:FF:000004">
    <property type="entry name" value="Guanylate cyclase"/>
    <property type="match status" value="1"/>
</dbReference>
<dbReference type="GO" id="GO:0004672">
    <property type="term" value="F:protein kinase activity"/>
    <property type="evidence" value="ECO:0007669"/>
    <property type="project" value="InterPro"/>
</dbReference>
<evidence type="ECO:0000256" key="4">
    <source>
        <dbReference type="ARBA" id="ARBA00022692"/>
    </source>
</evidence>
<dbReference type="GeneID" id="100907720"/>
<dbReference type="PROSITE" id="PS50125">
    <property type="entry name" value="GUANYLATE_CYCLASE_2"/>
    <property type="match status" value="1"/>
</dbReference>
<name>A0AAJ7SG49_9ACAR</name>
<dbReference type="SMART" id="SM00044">
    <property type="entry name" value="CYCc"/>
    <property type="match status" value="1"/>
</dbReference>
<dbReference type="InterPro" id="IPR011009">
    <property type="entry name" value="Kinase-like_dom_sf"/>
</dbReference>
<dbReference type="CDD" id="cd14042">
    <property type="entry name" value="PK_GC-A_B"/>
    <property type="match status" value="1"/>
</dbReference>
<feature type="domain" description="Protein kinase" evidence="16">
    <location>
        <begin position="465"/>
        <end position="776"/>
    </location>
</feature>
<evidence type="ECO:0000256" key="9">
    <source>
        <dbReference type="ARBA" id="ARBA00023136"/>
    </source>
</evidence>
<dbReference type="InterPro" id="IPR001828">
    <property type="entry name" value="ANF_lig-bd_rcpt"/>
</dbReference>
<dbReference type="FunFam" id="1.10.510.10:FF:000420">
    <property type="entry name" value="Guanylate cyclase"/>
    <property type="match status" value="1"/>
</dbReference>
<keyword evidence="4" id="KW-0812">Transmembrane</keyword>
<dbReference type="InterPro" id="IPR000719">
    <property type="entry name" value="Prot_kinase_dom"/>
</dbReference>
<keyword evidence="6" id="KW-0547">Nucleotide-binding</keyword>
<proteinExistence type="inferred from homology"/>
<reference evidence="19" key="1">
    <citation type="submission" date="2025-08" db="UniProtKB">
        <authorList>
            <consortium name="RefSeq"/>
        </authorList>
    </citation>
    <scope>IDENTIFICATION</scope>
</reference>
<dbReference type="EC" id="4.6.1.2" evidence="3 15"/>
<evidence type="ECO:0000259" key="16">
    <source>
        <dbReference type="PROSITE" id="PS50011"/>
    </source>
</evidence>
<dbReference type="CDD" id="cd07302">
    <property type="entry name" value="CHD"/>
    <property type="match status" value="1"/>
</dbReference>
<dbReference type="GO" id="GO:0004383">
    <property type="term" value="F:guanylate cyclase activity"/>
    <property type="evidence" value="ECO:0007669"/>
    <property type="project" value="UniProtKB-EC"/>
</dbReference>
<comment type="similarity">
    <text evidence="14">Belongs to the adenylyl cyclase class-4/guanylyl cyclase family.</text>
</comment>
<keyword evidence="7" id="KW-1133">Transmembrane helix</keyword>
<dbReference type="CTD" id="34553"/>
<evidence type="ECO:0000256" key="12">
    <source>
        <dbReference type="ARBA" id="ARBA00023239"/>
    </source>
</evidence>
<dbReference type="PANTHER" id="PTHR11920">
    <property type="entry name" value="GUANYLYL CYCLASE"/>
    <property type="match status" value="1"/>
</dbReference>
<dbReference type="Gene3D" id="3.40.50.2300">
    <property type="match status" value="2"/>
</dbReference>
<dbReference type="InterPro" id="IPR001245">
    <property type="entry name" value="Ser-Thr/Tyr_kinase_cat_dom"/>
</dbReference>
<dbReference type="InterPro" id="IPR029787">
    <property type="entry name" value="Nucleotide_cyclase"/>
</dbReference>
<dbReference type="SUPFAM" id="SSF56112">
    <property type="entry name" value="Protein kinase-like (PK-like)"/>
    <property type="match status" value="1"/>
</dbReference>
<dbReference type="Pfam" id="PF07714">
    <property type="entry name" value="PK_Tyr_Ser-Thr"/>
    <property type="match status" value="1"/>
</dbReference>
<dbReference type="InterPro" id="IPR050401">
    <property type="entry name" value="Cyclic_nucleotide_synthase"/>
</dbReference>
<evidence type="ECO:0000256" key="2">
    <source>
        <dbReference type="ARBA" id="ARBA00004479"/>
    </source>
</evidence>
<dbReference type="PANTHER" id="PTHR11920:SF501">
    <property type="entry name" value="GUANYLATE CYCLASE 32E"/>
    <property type="match status" value="1"/>
</dbReference>
<evidence type="ECO:0000256" key="3">
    <source>
        <dbReference type="ARBA" id="ARBA00012202"/>
    </source>
</evidence>
<dbReference type="GO" id="GO:0005886">
    <property type="term" value="C:plasma membrane"/>
    <property type="evidence" value="ECO:0007669"/>
    <property type="project" value="TreeGrafter"/>
</dbReference>
<evidence type="ECO:0000256" key="6">
    <source>
        <dbReference type="ARBA" id="ARBA00022741"/>
    </source>
</evidence>